<dbReference type="VEuPathDB" id="FungiDB:TAPDE_004554"/>
<dbReference type="InterPro" id="IPR050587">
    <property type="entry name" value="GNT1/Glycosyltrans_8"/>
</dbReference>
<evidence type="ECO:0000313" key="1">
    <source>
        <dbReference type="EMBL" id="CCG84157.1"/>
    </source>
</evidence>
<name>R4XEB1_TAPDE</name>
<dbReference type="AlphaFoldDB" id="R4XEB1"/>
<evidence type="ECO:0008006" key="3">
    <source>
        <dbReference type="Google" id="ProtNLM"/>
    </source>
</evidence>
<dbReference type="InterPro" id="IPR029044">
    <property type="entry name" value="Nucleotide-diphossugar_trans"/>
</dbReference>
<keyword evidence="2" id="KW-1185">Reference proteome</keyword>
<dbReference type="PANTHER" id="PTHR11183">
    <property type="entry name" value="GLYCOGENIN SUBFAMILY MEMBER"/>
    <property type="match status" value="1"/>
</dbReference>
<dbReference type="STRING" id="1097556.R4XEB1"/>
<dbReference type="GO" id="GO:0016757">
    <property type="term" value="F:glycosyltransferase activity"/>
    <property type="evidence" value="ECO:0007669"/>
    <property type="project" value="InterPro"/>
</dbReference>
<dbReference type="SUPFAM" id="SSF53448">
    <property type="entry name" value="Nucleotide-diphospho-sugar transferases"/>
    <property type="match status" value="1"/>
</dbReference>
<dbReference type="Gene3D" id="3.90.550.10">
    <property type="entry name" value="Spore Coat Polysaccharide Biosynthesis Protein SpsA, Chain A"/>
    <property type="match status" value="1"/>
</dbReference>
<gene>
    <name evidence="1" type="ORF">TAPDE_004554</name>
</gene>
<protein>
    <recommendedName>
        <fullName evidence="3">Glycosyl transferase family protein</fullName>
    </recommendedName>
</protein>
<dbReference type="EMBL" id="CAHR02000207">
    <property type="protein sequence ID" value="CCG84157.1"/>
    <property type="molecule type" value="Genomic_DNA"/>
</dbReference>
<evidence type="ECO:0000313" key="2">
    <source>
        <dbReference type="Proteomes" id="UP000013776"/>
    </source>
</evidence>
<organism evidence="1 2">
    <name type="scientific">Taphrina deformans (strain PYCC 5710 / ATCC 11124 / CBS 356.35 / IMI 108563 / JCM 9778 / NBRC 8474)</name>
    <name type="common">Peach leaf curl fungus</name>
    <name type="synonym">Lalaria deformans</name>
    <dbReference type="NCBI Taxonomy" id="1097556"/>
    <lineage>
        <taxon>Eukaryota</taxon>
        <taxon>Fungi</taxon>
        <taxon>Dikarya</taxon>
        <taxon>Ascomycota</taxon>
        <taxon>Taphrinomycotina</taxon>
        <taxon>Taphrinomycetes</taxon>
        <taxon>Taphrinales</taxon>
        <taxon>Taphrinaceae</taxon>
        <taxon>Taphrina</taxon>
    </lineage>
</organism>
<accession>R4XEB1</accession>
<dbReference type="OrthoDB" id="2014201at2759"/>
<dbReference type="Proteomes" id="UP000013776">
    <property type="component" value="Unassembled WGS sequence"/>
</dbReference>
<proteinExistence type="predicted"/>
<dbReference type="InterPro" id="IPR002495">
    <property type="entry name" value="Glyco_trans_8"/>
</dbReference>
<comment type="caution">
    <text evidence="1">The sequence shown here is derived from an EMBL/GenBank/DDBJ whole genome shotgun (WGS) entry which is preliminary data.</text>
</comment>
<dbReference type="eggNOG" id="KOG1950">
    <property type="taxonomic scope" value="Eukaryota"/>
</dbReference>
<reference evidence="1 2" key="1">
    <citation type="journal article" date="2013" name="MBio">
        <title>Genome sequencing of the plant pathogen Taphrina deformans, the causal agent of peach leaf curl.</title>
        <authorList>
            <person name="Cisse O.H."/>
            <person name="Almeida J.M.G.C.F."/>
            <person name="Fonseca A."/>
            <person name="Kumar A.A."/>
            <person name="Salojaervi J."/>
            <person name="Overmyer K."/>
            <person name="Hauser P.M."/>
            <person name="Pagni M."/>
        </authorList>
    </citation>
    <scope>NUCLEOTIDE SEQUENCE [LARGE SCALE GENOMIC DNA]</scope>
    <source>
        <strain evidence="2">PYCC 5710 / ATCC 11124 / CBS 356.35 / IMI 108563 / JCM 9778 / NBRC 8474</strain>
    </source>
</reference>
<sequence length="333" mass="38014">MGAEWVLGVPNPDIHTETDVTLEVQSSGTSQEPYDGAWVTLLTKQTYLPGLIILNDSLLKVRSQFPLLVLYTASLEPEALETMAKLGIEHRFCEYIHPPAHISHIAPRFVDTWTKLRICEVEGFRRVVMIDNDMLVLQNMDELFHMTLGDDQIAANHGCICNLDDSAWAPAWFTRDNCPYTGQSHPSSLTHPAPTGAALGPGHRQLNSGLVVLRPSPALKARIEAYIAHPPPDQTFQFPDQDVLVGLYGHEWRSLSWTYNAVKISREWHADMWSDRGMKNLHYICDKPWEKRPDGQDFYLHYCWWDQWDKWIAQHGDSEPQMARYLGTLVAQQ</sequence>
<dbReference type="Pfam" id="PF01501">
    <property type="entry name" value="Glyco_transf_8"/>
    <property type="match status" value="1"/>
</dbReference>